<sequence>MKVRIGVGFAGAPGDELSGLVKRIAQLGIDSLWLSEQLSSRTVDPMMGMAWALARTNRLKVGTGVAVLPGRNPVVFAKQVASLAALAPGRVLPVVGLGPARASERSAFPVPPGRRGEVFDEALTVVRRLLAEESVTHQGEFFHLDAIGIGELPARPLDLWLGGAAPAALRRIGRLGDGWLASLVTPADATEGIEVINATAAEAGRAVDQEHFGLSLRVAFGEIPPAQLAGIRARRPDVDPGVLIPVGWDAARASIADYVAAGVSKFVIYPMIRPEGLPTFLDDFARELMPLQT</sequence>
<comment type="caution">
    <text evidence="3">The sequence shown here is derived from an EMBL/GenBank/DDBJ whole genome shotgun (WGS) entry which is preliminary data.</text>
</comment>
<evidence type="ECO:0000313" key="4">
    <source>
        <dbReference type="Proteomes" id="UP000188929"/>
    </source>
</evidence>
<accession>A0A1V2I515</accession>
<dbReference type="Proteomes" id="UP000188929">
    <property type="component" value="Unassembled WGS sequence"/>
</dbReference>
<dbReference type="Gene3D" id="3.20.20.30">
    <property type="entry name" value="Luciferase-like domain"/>
    <property type="match status" value="1"/>
</dbReference>
<dbReference type="Pfam" id="PF00296">
    <property type="entry name" value="Bac_luciferase"/>
    <property type="match status" value="1"/>
</dbReference>
<dbReference type="OrthoDB" id="3773796at2"/>
<dbReference type="InterPro" id="IPR022402">
    <property type="entry name" value="F420_OxRdatse_MSMEG3544_pred"/>
</dbReference>
<dbReference type="SUPFAM" id="SSF51679">
    <property type="entry name" value="Bacterial luciferase-like"/>
    <property type="match status" value="1"/>
</dbReference>
<dbReference type="PANTHER" id="PTHR43244">
    <property type="match status" value="1"/>
</dbReference>
<gene>
    <name evidence="3" type="ORF">BL253_25545</name>
</gene>
<proteinExistence type="predicted"/>
<protein>
    <submittedName>
        <fullName evidence="3">LLM class F420-dependent oxidoreductase</fullName>
    </submittedName>
</protein>
<evidence type="ECO:0000259" key="2">
    <source>
        <dbReference type="Pfam" id="PF00296"/>
    </source>
</evidence>
<dbReference type="STRING" id="1834516.BL253_25545"/>
<organism evidence="3 4">
    <name type="scientific">Pseudofrankia asymbiotica</name>
    <dbReference type="NCBI Taxonomy" id="1834516"/>
    <lineage>
        <taxon>Bacteria</taxon>
        <taxon>Bacillati</taxon>
        <taxon>Actinomycetota</taxon>
        <taxon>Actinomycetes</taxon>
        <taxon>Frankiales</taxon>
        <taxon>Frankiaceae</taxon>
        <taxon>Pseudofrankia</taxon>
    </lineage>
</organism>
<dbReference type="InterPro" id="IPR011251">
    <property type="entry name" value="Luciferase-like_dom"/>
</dbReference>
<keyword evidence="4" id="KW-1185">Reference proteome</keyword>
<dbReference type="NCBIfam" id="TIGR03854">
    <property type="entry name" value="F420_MSMEG_3544"/>
    <property type="match status" value="1"/>
</dbReference>
<dbReference type="EMBL" id="MOMC01000053">
    <property type="protein sequence ID" value="ONH26118.1"/>
    <property type="molecule type" value="Genomic_DNA"/>
</dbReference>
<dbReference type="InterPro" id="IPR050564">
    <property type="entry name" value="F420-G6PD/mer"/>
</dbReference>
<reference evidence="4" key="1">
    <citation type="submission" date="2016-10" db="EMBL/GenBank/DDBJ databases">
        <title>Frankia sp. NRRL B-16386 Genome sequencing.</title>
        <authorList>
            <person name="Ghodhbane-Gtari F."/>
            <person name="Swanson E."/>
            <person name="Gueddou A."/>
            <person name="Hezbri K."/>
            <person name="Ktari K."/>
            <person name="Nouioui I."/>
            <person name="Morris K."/>
            <person name="Simpson S."/>
            <person name="Abebe-Akele F."/>
            <person name="Thomas K."/>
            <person name="Gtari M."/>
            <person name="Tisa L.S."/>
        </authorList>
    </citation>
    <scope>NUCLEOTIDE SEQUENCE [LARGE SCALE GENOMIC DNA]</scope>
    <source>
        <strain evidence="4">NRRL B-16386</strain>
    </source>
</reference>
<dbReference type="RefSeq" id="WP_076819924.1">
    <property type="nucleotide sequence ID" value="NZ_MOMC01000053.1"/>
</dbReference>
<feature type="domain" description="Luciferase-like" evidence="2">
    <location>
        <begin position="13"/>
        <end position="222"/>
    </location>
</feature>
<evidence type="ECO:0000313" key="3">
    <source>
        <dbReference type="EMBL" id="ONH26118.1"/>
    </source>
</evidence>
<keyword evidence="1" id="KW-0560">Oxidoreductase</keyword>
<dbReference type="PANTHER" id="PTHR43244:SF1">
    <property type="entry name" value="5,10-METHYLENETETRAHYDROMETHANOPTERIN REDUCTASE"/>
    <property type="match status" value="1"/>
</dbReference>
<evidence type="ECO:0000256" key="1">
    <source>
        <dbReference type="ARBA" id="ARBA00023002"/>
    </source>
</evidence>
<dbReference type="GO" id="GO:0016705">
    <property type="term" value="F:oxidoreductase activity, acting on paired donors, with incorporation or reduction of molecular oxygen"/>
    <property type="evidence" value="ECO:0007669"/>
    <property type="project" value="InterPro"/>
</dbReference>
<name>A0A1V2I515_9ACTN</name>
<dbReference type="InterPro" id="IPR036661">
    <property type="entry name" value="Luciferase-like_sf"/>
</dbReference>
<dbReference type="AlphaFoldDB" id="A0A1V2I515"/>